<gene>
    <name evidence="1" type="ORF">C834K_1022</name>
</gene>
<keyword evidence="2" id="KW-1185">Reference proteome</keyword>
<dbReference type="RefSeq" id="WP_117274727.1">
    <property type="nucleotide sequence ID" value="NZ_LS992154.1"/>
</dbReference>
<evidence type="ECO:0008006" key="3">
    <source>
        <dbReference type="Google" id="ProtNLM"/>
    </source>
</evidence>
<dbReference type="EMBL" id="LS992154">
    <property type="protein sequence ID" value="SYX09452.1"/>
    <property type="molecule type" value="Genomic_DNA"/>
</dbReference>
<dbReference type="Proteomes" id="UP000258476">
    <property type="component" value="Chromosome"/>
</dbReference>
<dbReference type="PROSITE" id="PS51257">
    <property type="entry name" value="PROKAR_LIPOPROTEIN"/>
    <property type="match status" value="1"/>
</dbReference>
<protein>
    <recommendedName>
        <fullName evidence="3">Lipoprotein</fullName>
    </recommendedName>
</protein>
<dbReference type="KEGG" id="chla:C834K_1022"/>
<reference evidence="2" key="1">
    <citation type="submission" date="2017-11" db="EMBL/GenBank/DDBJ databases">
        <authorList>
            <person name="Seth-Smith MB H."/>
        </authorList>
    </citation>
    <scope>NUCLEOTIDE SEQUENCE [LARGE SCALE GENOMIC DNA]</scope>
</reference>
<name>A0A3B0QI79_9CHLA</name>
<accession>A0A3B0QI79</accession>
<sequence>MKKWSLVCALIALSLVSCLPIIGIVYKHVRTTKRWEALNSHILTLKVMKDQSDLINKMNERLKQQHKNIQPQEFIHASKKIRLLGREQDRLASLKENSLISQSKEVWSRKQLFLSSNNQVIWSIGQISDDLISLRLENPVEADSDNLEELFYLIDTNNPNAPLAFFTHWEMTKLTTSLNNQVWSINAEAISRWL</sequence>
<evidence type="ECO:0000313" key="2">
    <source>
        <dbReference type="Proteomes" id="UP000258476"/>
    </source>
</evidence>
<organism evidence="1 2">
    <name type="scientific">Chlamydia poikilotherma</name>
    <dbReference type="NCBI Taxonomy" id="1967783"/>
    <lineage>
        <taxon>Bacteria</taxon>
        <taxon>Pseudomonadati</taxon>
        <taxon>Chlamydiota</taxon>
        <taxon>Chlamydiia</taxon>
        <taxon>Chlamydiales</taxon>
        <taxon>Chlamydiaceae</taxon>
        <taxon>Chlamydia/Chlamydophila group</taxon>
        <taxon>Chlamydia</taxon>
    </lineage>
</organism>
<dbReference type="AlphaFoldDB" id="A0A3B0QI79"/>
<dbReference type="OrthoDB" id="19061at2"/>
<proteinExistence type="predicted"/>
<evidence type="ECO:0000313" key="1">
    <source>
        <dbReference type="EMBL" id="SYX09452.1"/>
    </source>
</evidence>